<dbReference type="Gene3D" id="3.30.950.10">
    <property type="entry name" value="Methyltransferase, Cobalt-precorrin-4 Transmethylase, Domain 2"/>
    <property type="match status" value="1"/>
</dbReference>
<dbReference type="NCBIfam" id="TIGR01469">
    <property type="entry name" value="cobA_cysG_Cterm"/>
    <property type="match status" value="1"/>
</dbReference>
<accession>A0AAV3WGG0</accession>
<proteinExistence type="inferred from homology"/>
<gene>
    <name evidence="11" type="ORF">MiSe_22170</name>
</gene>
<dbReference type="Gene3D" id="3.40.50.10090">
    <property type="match status" value="2"/>
</dbReference>
<dbReference type="RefSeq" id="WP_226578966.1">
    <property type="nucleotide sequence ID" value="NZ_BLAY01000028.1"/>
</dbReference>
<dbReference type="Gene3D" id="3.40.1010.10">
    <property type="entry name" value="Cobalt-precorrin-4 Transmethylase, Domain 1"/>
    <property type="match status" value="1"/>
</dbReference>
<dbReference type="NCBIfam" id="NF004790">
    <property type="entry name" value="PRK06136.1"/>
    <property type="match status" value="1"/>
</dbReference>
<dbReference type="Pfam" id="PF02602">
    <property type="entry name" value="HEM4"/>
    <property type="match status" value="1"/>
</dbReference>
<dbReference type="GO" id="GO:0004852">
    <property type="term" value="F:uroporphyrinogen-III synthase activity"/>
    <property type="evidence" value="ECO:0007669"/>
    <property type="project" value="InterPro"/>
</dbReference>
<dbReference type="InterPro" id="IPR050161">
    <property type="entry name" value="Siro_Cobalamin_biosynth"/>
</dbReference>
<feature type="domain" description="Tetrapyrrole methylase" evidence="9">
    <location>
        <begin position="8"/>
        <end position="213"/>
    </location>
</feature>
<protein>
    <recommendedName>
        <fullName evidence="1">uroporphyrinogen-III C-methyltransferase</fullName>
        <ecNumber evidence="1">2.1.1.107</ecNumber>
    </recommendedName>
</protein>
<organism evidence="11 12">
    <name type="scientific">Microseira wollei NIES-4236</name>
    <dbReference type="NCBI Taxonomy" id="2530354"/>
    <lineage>
        <taxon>Bacteria</taxon>
        <taxon>Bacillati</taxon>
        <taxon>Cyanobacteriota</taxon>
        <taxon>Cyanophyceae</taxon>
        <taxon>Oscillatoriophycideae</taxon>
        <taxon>Aerosakkonematales</taxon>
        <taxon>Aerosakkonemataceae</taxon>
        <taxon>Microseira</taxon>
    </lineage>
</organism>
<dbReference type="GO" id="GO:0032259">
    <property type="term" value="P:methylation"/>
    <property type="evidence" value="ECO:0007669"/>
    <property type="project" value="UniProtKB-KW"/>
</dbReference>
<dbReference type="Pfam" id="PF00590">
    <property type="entry name" value="TP_methylase"/>
    <property type="match status" value="1"/>
</dbReference>
<dbReference type="InterPro" id="IPR035996">
    <property type="entry name" value="4pyrrol_Methylase_sf"/>
</dbReference>
<keyword evidence="5" id="KW-0627">Porphyrin biosynthesis</keyword>
<comment type="caution">
    <text evidence="11">The sequence shown here is derived from an EMBL/GenBank/DDBJ whole genome shotgun (WGS) entry which is preliminary data.</text>
</comment>
<dbReference type="FunFam" id="3.40.1010.10:FF:000001">
    <property type="entry name" value="Siroheme synthase"/>
    <property type="match status" value="1"/>
</dbReference>
<dbReference type="PROSITE" id="PS00840">
    <property type="entry name" value="SUMT_2"/>
    <property type="match status" value="1"/>
</dbReference>
<evidence type="ECO:0000313" key="12">
    <source>
        <dbReference type="Proteomes" id="UP001050975"/>
    </source>
</evidence>
<dbReference type="CDD" id="cd06578">
    <property type="entry name" value="HemD"/>
    <property type="match status" value="1"/>
</dbReference>
<reference evidence="11" key="1">
    <citation type="submission" date="2019-10" db="EMBL/GenBank/DDBJ databases">
        <title>Draft genome sequece of Microseira wollei NIES-4236.</title>
        <authorList>
            <person name="Yamaguchi H."/>
            <person name="Suzuki S."/>
            <person name="Kawachi M."/>
        </authorList>
    </citation>
    <scope>NUCLEOTIDE SEQUENCE</scope>
    <source>
        <strain evidence="11">NIES-4236</strain>
    </source>
</reference>
<dbReference type="SUPFAM" id="SSF69618">
    <property type="entry name" value="HemD-like"/>
    <property type="match status" value="1"/>
</dbReference>
<dbReference type="InterPro" id="IPR014777">
    <property type="entry name" value="4pyrrole_Mease_sub1"/>
</dbReference>
<dbReference type="EMBL" id="BLAY01000028">
    <property type="protein sequence ID" value="GET37464.1"/>
    <property type="molecule type" value="Genomic_DNA"/>
</dbReference>
<dbReference type="SUPFAM" id="SSF53790">
    <property type="entry name" value="Tetrapyrrole methylase"/>
    <property type="match status" value="1"/>
</dbReference>
<evidence type="ECO:0000256" key="2">
    <source>
        <dbReference type="ARBA" id="ARBA00022603"/>
    </source>
</evidence>
<evidence type="ECO:0000256" key="5">
    <source>
        <dbReference type="ARBA" id="ARBA00023244"/>
    </source>
</evidence>
<evidence type="ECO:0000259" key="9">
    <source>
        <dbReference type="Pfam" id="PF00590"/>
    </source>
</evidence>
<dbReference type="AlphaFoldDB" id="A0AAV3WGG0"/>
<keyword evidence="12" id="KW-1185">Reference proteome</keyword>
<dbReference type="EC" id="2.1.1.107" evidence="1"/>
<dbReference type="InterPro" id="IPR003043">
    <property type="entry name" value="Uropor_MeTrfase_CS"/>
</dbReference>
<dbReference type="PANTHER" id="PTHR45790:SF3">
    <property type="entry name" value="S-ADENOSYL-L-METHIONINE-DEPENDENT UROPORPHYRINOGEN III METHYLTRANSFERASE, CHLOROPLASTIC"/>
    <property type="match status" value="1"/>
</dbReference>
<dbReference type="FunFam" id="3.40.50.10090:FF:000001">
    <property type="entry name" value="Bifunctional uroporphyrinogen-III C-methyltransferase/uroporphyrinogen-III synthase"/>
    <property type="match status" value="1"/>
</dbReference>
<dbReference type="GO" id="GO:0004851">
    <property type="term" value="F:uroporphyrin-III C-methyltransferase activity"/>
    <property type="evidence" value="ECO:0007669"/>
    <property type="project" value="UniProtKB-EC"/>
</dbReference>
<keyword evidence="3 8" id="KW-0808">Transferase</keyword>
<dbReference type="InterPro" id="IPR003754">
    <property type="entry name" value="4pyrrol_synth_uPrphyn_synth"/>
</dbReference>
<keyword evidence="4" id="KW-0949">S-adenosyl-L-methionine</keyword>
<comment type="similarity">
    <text evidence="8">Belongs to the precorrin methyltransferase family.</text>
</comment>
<dbReference type="InterPro" id="IPR000878">
    <property type="entry name" value="4pyrrol_Mease"/>
</dbReference>
<dbReference type="PANTHER" id="PTHR45790">
    <property type="entry name" value="SIROHEME SYNTHASE-RELATED"/>
    <property type="match status" value="1"/>
</dbReference>
<sequence>MIEEKGQVYLVGAGPSDVAYLTVRSQQLLSQAEVLIYDALIDERLLDLVPDNCVKFHVGKRGGRKSTPQAEIDRLLVEQCLLGKQVVRLKSGDPFIFGRSSQEIQALIAAGCPFEVVPGISAALAAPLLAGIPLTDPVLSRCFAVLSAHEPTELDWEALSRIDTLVILMGGRNLGEIVRQLHRGGRSLQTPVAVIRYCGHPQQQIWTAQLGTIAAACAGASLSPAVIVIGEVVGLRPYLQPPLAGQRAEMLININGNLVSERMSPIGDNLKSSPLDLISPIAMTQTNNQHPAPETKKEAENQIIPASPRLPIPASSSLPLANKTILVTRSVGQSGEFTHRLQAAGATVIEMPAIEIGPPSNWEGLDNAIACIQTFDWLILTSTNGVDYFFERLFAQGKDARSLAQLKIAVVGKKTANSLKLHNLQPDFIPPNFVADSLVEHFPASLQGKKVLFPRVETGGREVLVQELSAKGAEVVEVAAYESRCPDAIAKEAKHALSKQAVDIITFASSKTVRNFCQLVEASQLTDKLDKVAIASIGPQTSRDCKQLLGRVDVEALEYTLEGLTQAIINWMTIHQPPV</sequence>
<dbReference type="Proteomes" id="UP001050975">
    <property type="component" value="Unassembled WGS sequence"/>
</dbReference>
<comment type="pathway">
    <text evidence="6">Porphyrin-containing compound metabolism.</text>
</comment>
<dbReference type="InterPro" id="IPR036108">
    <property type="entry name" value="4pyrrol_syn_uPrphyn_synt_sf"/>
</dbReference>
<dbReference type="GO" id="GO:0019354">
    <property type="term" value="P:siroheme biosynthetic process"/>
    <property type="evidence" value="ECO:0007669"/>
    <property type="project" value="InterPro"/>
</dbReference>
<comment type="function">
    <text evidence="7">Catalyzes the two successive C-2 and C-7 methylation reactions involved in the conversion of uroporphyrinogen III to precorrin-2 via the intermediate formation of precorrin-1. It is a step in the biosynthesis of both cobalamin (vitamin B12) and siroheme.</text>
</comment>
<keyword evidence="2 8" id="KW-0489">Methyltransferase</keyword>
<evidence type="ECO:0000256" key="8">
    <source>
        <dbReference type="RuleBase" id="RU003960"/>
    </source>
</evidence>
<evidence type="ECO:0000313" key="11">
    <source>
        <dbReference type="EMBL" id="GET37464.1"/>
    </source>
</evidence>
<evidence type="ECO:0000256" key="3">
    <source>
        <dbReference type="ARBA" id="ARBA00022679"/>
    </source>
</evidence>
<dbReference type="InterPro" id="IPR006366">
    <property type="entry name" value="CobA/CysG_C"/>
</dbReference>
<evidence type="ECO:0000259" key="10">
    <source>
        <dbReference type="Pfam" id="PF02602"/>
    </source>
</evidence>
<evidence type="ECO:0000256" key="4">
    <source>
        <dbReference type="ARBA" id="ARBA00022691"/>
    </source>
</evidence>
<evidence type="ECO:0000256" key="7">
    <source>
        <dbReference type="ARBA" id="ARBA00054030"/>
    </source>
</evidence>
<evidence type="ECO:0000256" key="6">
    <source>
        <dbReference type="ARBA" id="ARBA00023444"/>
    </source>
</evidence>
<evidence type="ECO:0000256" key="1">
    <source>
        <dbReference type="ARBA" id="ARBA00012162"/>
    </source>
</evidence>
<dbReference type="InterPro" id="IPR014776">
    <property type="entry name" value="4pyrrole_Mease_sub2"/>
</dbReference>
<name>A0AAV3WGG0_9CYAN</name>
<feature type="domain" description="Tetrapyrrole biosynthesis uroporphyrinogen III synthase" evidence="10">
    <location>
        <begin position="337"/>
        <end position="566"/>
    </location>
</feature>
<dbReference type="CDD" id="cd11642">
    <property type="entry name" value="SUMT"/>
    <property type="match status" value="1"/>
</dbReference>